<organism evidence="1 2">
    <name type="scientific">Symbiodinium pilosum</name>
    <name type="common">Dinoflagellate</name>
    <dbReference type="NCBI Taxonomy" id="2952"/>
    <lineage>
        <taxon>Eukaryota</taxon>
        <taxon>Sar</taxon>
        <taxon>Alveolata</taxon>
        <taxon>Dinophyceae</taxon>
        <taxon>Suessiales</taxon>
        <taxon>Symbiodiniaceae</taxon>
        <taxon>Symbiodinium</taxon>
    </lineage>
</organism>
<dbReference type="InterPro" id="IPR011989">
    <property type="entry name" value="ARM-like"/>
</dbReference>
<keyword evidence="2" id="KW-1185">Reference proteome</keyword>
<sequence>MLALWTWRSSVLRRRSRKQLQVAEIGSPAVLNAGCRLLDTQRAELGVRLIAGIAHRGHEACISHILRCLEQGDEAVRQSCVRALGSLTEPGNDKVKAILLDRLQDPDKEGFLNVRIEALRSLVQIVPKEDLEVLSAAVVHVLDDANCYTRRAASEAILQLLDARSRQSVIGLLCVGLEDIVLKEDWQLCFDLLSKLAGHANGREIDMLVGSLLPLLKARNPDVQRSASIALLPLVLPEADAANMRSRLHEQGFLVPSDILDNLGRCAADRLRDSAAHPREAFGVSWPLRRPDGSDVQDPVLGKICSL</sequence>
<dbReference type="Pfam" id="PF13646">
    <property type="entry name" value="HEAT_2"/>
    <property type="match status" value="1"/>
</dbReference>
<dbReference type="SUPFAM" id="SSF48371">
    <property type="entry name" value="ARM repeat"/>
    <property type="match status" value="1"/>
</dbReference>
<reference evidence="1" key="1">
    <citation type="submission" date="2021-02" db="EMBL/GenBank/DDBJ databases">
        <authorList>
            <person name="Dougan E. K."/>
            <person name="Rhodes N."/>
            <person name="Thang M."/>
            <person name="Chan C."/>
        </authorList>
    </citation>
    <scope>NUCLEOTIDE SEQUENCE</scope>
</reference>
<dbReference type="AlphaFoldDB" id="A0A812IX48"/>
<gene>
    <name evidence="1" type="primary">RUB1</name>
    <name evidence="1" type="ORF">SPIL2461_LOCUS1278</name>
</gene>
<dbReference type="OrthoDB" id="10423944at2759"/>
<name>A0A812IX48_SYMPI</name>
<comment type="caution">
    <text evidence="1">The sequence shown here is derived from an EMBL/GenBank/DDBJ whole genome shotgun (WGS) entry which is preliminary data.</text>
</comment>
<dbReference type="InterPro" id="IPR016024">
    <property type="entry name" value="ARM-type_fold"/>
</dbReference>
<accession>A0A812IX48</accession>
<protein>
    <submittedName>
        <fullName evidence="1">RUB1 protein</fullName>
    </submittedName>
</protein>
<evidence type="ECO:0000313" key="1">
    <source>
        <dbReference type="EMBL" id="CAE7186178.1"/>
    </source>
</evidence>
<dbReference type="EMBL" id="CAJNIZ010001237">
    <property type="protein sequence ID" value="CAE7186178.1"/>
    <property type="molecule type" value="Genomic_DNA"/>
</dbReference>
<proteinExistence type="predicted"/>
<dbReference type="Gene3D" id="1.25.10.10">
    <property type="entry name" value="Leucine-rich Repeat Variant"/>
    <property type="match status" value="1"/>
</dbReference>
<evidence type="ECO:0000313" key="2">
    <source>
        <dbReference type="Proteomes" id="UP000649617"/>
    </source>
</evidence>
<dbReference type="Proteomes" id="UP000649617">
    <property type="component" value="Unassembled WGS sequence"/>
</dbReference>